<organism evidence="1">
    <name type="scientific">Octopus bimaculoides</name>
    <name type="common">California two-spotted octopus</name>
    <dbReference type="NCBI Taxonomy" id="37653"/>
    <lineage>
        <taxon>Eukaryota</taxon>
        <taxon>Metazoa</taxon>
        <taxon>Spiralia</taxon>
        <taxon>Lophotrochozoa</taxon>
        <taxon>Mollusca</taxon>
        <taxon>Cephalopoda</taxon>
        <taxon>Coleoidea</taxon>
        <taxon>Octopodiformes</taxon>
        <taxon>Octopoda</taxon>
        <taxon>Incirrata</taxon>
        <taxon>Octopodidae</taxon>
        <taxon>Octopus</taxon>
    </lineage>
</organism>
<dbReference type="EMBL" id="KQ429040">
    <property type="protein sequence ID" value="KOF65662.1"/>
    <property type="molecule type" value="Genomic_DNA"/>
</dbReference>
<gene>
    <name evidence="1" type="ORF">OCBIM_22014715mg</name>
</gene>
<reference evidence="1" key="1">
    <citation type="submission" date="2015-07" db="EMBL/GenBank/DDBJ databases">
        <title>MeaNS - Measles Nucleotide Surveillance Program.</title>
        <authorList>
            <person name="Tran T."/>
            <person name="Druce J."/>
        </authorList>
    </citation>
    <scope>NUCLEOTIDE SEQUENCE</scope>
    <source>
        <strain evidence="1">UCB-OBI-ISO-001</strain>
        <tissue evidence="1">Gonad</tissue>
    </source>
</reference>
<protein>
    <submittedName>
        <fullName evidence="1">Uncharacterized protein</fullName>
    </submittedName>
</protein>
<accession>A0A0L8FLY4</accession>
<feature type="non-terminal residue" evidence="1">
    <location>
        <position position="1"/>
    </location>
</feature>
<evidence type="ECO:0000313" key="1">
    <source>
        <dbReference type="EMBL" id="KOF65662.1"/>
    </source>
</evidence>
<dbReference type="AlphaFoldDB" id="A0A0L8FLY4"/>
<proteinExistence type="predicted"/>
<sequence length="64" mass="8479">ITNIYYHNRRHYNYHHHHHYHHYHRCHHHHYHHNHRHHYHSPNITITVITTICYYDNKYHHCRY</sequence>
<name>A0A0L8FLY4_OCTBM</name>